<dbReference type="AlphaFoldDB" id="H6SR22"/>
<dbReference type="eggNOG" id="COG3143">
    <property type="taxonomic scope" value="Bacteria"/>
</dbReference>
<accession>H6SR22</accession>
<organism evidence="1 2">
    <name type="scientific">Pararhodospirillum photometricum DSM 122</name>
    <dbReference type="NCBI Taxonomy" id="1150469"/>
    <lineage>
        <taxon>Bacteria</taxon>
        <taxon>Pseudomonadati</taxon>
        <taxon>Pseudomonadota</taxon>
        <taxon>Alphaproteobacteria</taxon>
        <taxon>Rhodospirillales</taxon>
        <taxon>Rhodospirillaceae</taxon>
        <taxon>Pararhodospirillum</taxon>
    </lineage>
</organism>
<sequence>MAVVGKSSMATERPRRTFAIERTMQRQAVALELGVALPAPQQGASRAAPAPDATGLMAQLLTEIKGLRKEVAALRAAQSGEEAAESGIDADEAQLLRIEIAGMIRSLAMAKREIAEIKHPMADEDRVQRATFELDAIVGATERATHRILDAAERININCDKAFSFLGDDDDKVMDVVNNIATEVFTIIEACNFQDITGQRIYRVVKTLEFIEDRIRKIIETWGVAAFADLPLPKVDVVVHTTDDLVDGPQLENQALSQADIDALFG</sequence>
<evidence type="ECO:0008006" key="3">
    <source>
        <dbReference type="Google" id="ProtNLM"/>
    </source>
</evidence>
<evidence type="ECO:0000313" key="1">
    <source>
        <dbReference type="EMBL" id="CCG09744.1"/>
    </source>
</evidence>
<dbReference type="STRING" id="1150469.RSPPHO_03118"/>
<keyword evidence="2" id="KW-1185">Reference proteome</keyword>
<reference evidence="1 2" key="1">
    <citation type="submission" date="2012-02" db="EMBL/GenBank/DDBJ databases">
        <title>Shotgun genome sequence of Phaeospirillum photometricum DSM 122.</title>
        <authorList>
            <person name="Duquesne K."/>
            <person name="Sturgis J."/>
        </authorList>
    </citation>
    <scope>NUCLEOTIDE SEQUENCE [LARGE SCALE GENOMIC DNA]</scope>
    <source>
        <strain evidence="2">DSM122</strain>
    </source>
</reference>
<evidence type="ECO:0000313" key="2">
    <source>
        <dbReference type="Proteomes" id="UP000033220"/>
    </source>
</evidence>
<dbReference type="KEGG" id="rpm:RSPPHO_03118"/>
<name>H6SR22_PARPM</name>
<gene>
    <name evidence="1" type="ORF">RSPPHO_03118</name>
</gene>
<protein>
    <recommendedName>
        <fullName evidence="3">Chemotaxis protein CheZ</fullName>
    </recommendedName>
</protein>
<proteinExistence type="predicted"/>
<dbReference type="Gene3D" id="1.10.287.500">
    <property type="entry name" value="Helix hairpin bin"/>
    <property type="match status" value="1"/>
</dbReference>
<dbReference type="SUPFAM" id="SSF75708">
    <property type="entry name" value="Chemotaxis phosphatase CheZ"/>
    <property type="match status" value="1"/>
</dbReference>
<dbReference type="EMBL" id="HE663493">
    <property type="protein sequence ID" value="CCG09744.1"/>
    <property type="molecule type" value="Genomic_DNA"/>
</dbReference>
<dbReference type="HOGENOM" id="CLU_053644_1_0_5"/>
<dbReference type="Proteomes" id="UP000033220">
    <property type="component" value="Chromosome DSM 122"/>
</dbReference>
<dbReference type="PATRIC" id="fig|1150469.3.peg.3516"/>